<feature type="domain" description="Carboxylesterase type B" evidence="7">
    <location>
        <begin position="8"/>
        <end position="226"/>
    </location>
</feature>
<reference evidence="8 9" key="1">
    <citation type="journal article" date="2016" name="PLoS ONE">
        <title>Sequence Assembly of Yarrowia lipolytica Strain W29/CLIB89 Shows Transposable Element Diversity.</title>
        <authorList>
            <person name="Magnan C."/>
            <person name="Yu J."/>
            <person name="Chang I."/>
            <person name="Jahn E."/>
            <person name="Kanomata Y."/>
            <person name="Wu J."/>
            <person name="Zeller M."/>
            <person name="Oakes M."/>
            <person name="Baldi P."/>
            <person name="Sandmeyer S."/>
        </authorList>
    </citation>
    <scope>NUCLEOTIDE SEQUENCE [LARGE SCALE GENOMIC DNA]</scope>
    <source>
        <strain evidence="9">CLIB89(W29)</strain>
    </source>
</reference>
<comment type="similarity">
    <text evidence="2 6">Belongs to the type-B carboxylesterase/lipase family.</text>
</comment>
<organism evidence="8 9">
    <name type="scientific">Yarrowia lipolytica</name>
    <name type="common">Candida lipolytica</name>
    <dbReference type="NCBI Taxonomy" id="4952"/>
    <lineage>
        <taxon>Eukaryota</taxon>
        <taxon>Fungi</taxon>
        <taxon>Dikarya</taxon>
        <taxon>Ascomycota</taxon>
        <taxon>Saccharomycotina</taxon>
        <taxon>Dipodascomycetes</taxon>
        <taxon>Dipodascales</taxon>
        <taxon>Dipodascales incertae sedis</taxon>
        <taxon>Yarrowia</taxon>
    </lineage>
</organism>
<dbReference type="ESTHER" id="yarli-lipa1">
    <property type="family name" value="Fungal_carboxylesterase_lipase"/>
</dbReference>
<dbReference type="GeneID" id="2912789"/>
<dbReference type="EC" id="3.1.1.-" evidence="6"/>
<dbReference type="Pfam" id="PF00135">
    <property type="entry name" value="COesterase"/>
    <property type="match status" value="1"/>
</dbReference>
<keyword evidence="3 6" id="KW-0378">Hydrolase</keyword>
<evidence type="ECO:0000256" key="6">
    <source>
        <dbReference type="RuleBase" id="RU361235"/>
    </source>
</evidence>
<dbReference type="PROSITE" id="PS00122">
    <property type="entry name" value="CARBOXYLESTERASE_B_1"/>
    <property type="match status" value="1"/>
</dbReference>
<comment type="catalytic activity">
    <reaction evidence="1">
        <text>a triacylglycerol + H2O = a diacylglycerol + a fatty acid + H(+)</text>
        <dbReference type="Rhea" id="RHEA:12044"/>
        <dbReference type="ChEBI" id="CHEBI:15377"/>
        <dbReference type="ChEBI" id="CHEBI:15378"/>
        <dbReference type="ChEBI" id="CHEBI:17855"/>
        <dbReference type="ChEBI" id="CHEBI:18035"/>
        <dbReference type="ChEBI" id="CHEBI:28868"/>
        <dbReference type="EC" id="3.1.1.3"/>
    </reaction>
</comment>
<name>A0A1D8NHY9_YARLL</name>
<dbReference type="Proteomes" id="UP000182444">
    <property type="component" value="Chromosome 1E"/>
</dbReference>
<protein>
    <recommendedName>
        <fullName evidence="6">Carboxylic ester hydrolase</fullName>
        <ecNumber evidence="6">3.1.1.-</ecNumber>
    </recommendedName>
</protein>
<dbReference type="VEuPathDB" id="FungiDB:YALI0_E10659g"/>
<evidence type="ECO:0000256" key="4">
    <source>
        <dbReference type="ARBA" id="ARBA00022963"/>
    </source>
</evidence>
<evidence type="ECO:0000256" key="1">
    <source>
        <dbReference type="ARBA" id="ARBA00001024"/>
    </source>
</evidence>
<evidence type="ECO:0000313" key="8">
    <source>
        <dbReference type="EMBL" id="AOW05245.1"/>
    </source>
</evidence>
<accession>A0A1D8NHY9</accession>
<dbReference type="GO" id="GO:0004806">
    <property type="term" value="F:triacylglycerol lipase activity"/>
    <property type="evidence" value="ECO:0007669"/>
    <property type="project" value="UniProtKB-EC"/>
</dbReference>
<dbReference type="RefSeq" id="XP_503790.2">
    <property type="nucleotide sequence ID" value="XM_503790.3"/>
</dbReference>
<dbReference type="AlphaFoldDB" id="A0A1D8NHY9"/>
<dbReference type="SUPFAM" id="SSF53474">
    <property type="entry name" value="alpha/beta-Hydrolases"/>
    <property type="match status" value="1"/>
</dbReference>
<dbReference type="eggNOG" id="KOG1516">
    <property type="taxonomic scope" value="Eukaryota"/>
</dbReference>
<sequence>MSVTSTSLNGTFNGISEDGIEIFKGIKYANIPYRWAYAERIDDYDNGVFDCTQEGMACPQVLPFDYNIEKGPKEMPFDEFECSNLMITRPQGATNLPVFVWIHGGGNLAGNGYCSDHNPVPFVKHSIVAGRPVLHVMIEYRLSAFGYLAVPDTNGNWVGNWGARDQYTALQWISKHIVEFGGDPSQITIGGESAGSIGLHALMVHESMKPKEECIIHNVILSSGTMDRMGTGTISEDAFKPIYDGIKTLVGDINTCSADELLEAQIKAGLDLGFYLQDDFFPPDWRNVRFKVSRVLLSDVIVDGTNFKNKINPAVRVTPENDFDHKVFKLYNISTEDTWEDYHYKMMLFKGDETFIRGNQQLELLFEQENIPVWRQLFDQIHPNDPSRLCHHAVDLYYMWDNWEMPEDKHAVARQYQDTLTKFVYGQDPWPVDKLHYVHDNQFEILDKSQFGDFRNVPALKFLLGFSAEELGELTKKYTGEGHYTL</sequence>
<keyword evidence="5" id="KW-0443">Lipid metabolism</keyword>
<gene>
    <name evidence="8" type="ORF">YALI1_E13541g</name>
</gene>
<evidence type="ECO:0000313" key="9">
    <source>
        <dbReference type="Proteomes" id="UP000182444"/>
    </source>
</evidence>
<evidence type="ECO:0000256" key="5">
    <source>
        <dbReference type="ARBA" id="ARBA00023098"/>
    </source>
</evidence>
<evidence type="ECO:0000259" key="7">
    <source>
        <dbReference type="Pfam" id="PF00135"/>
    </source>
</evidence>
<dbReference type="InterPro" id="IPR019826">
    <property type="entry name" value="Carboxylesterase_B_AS"/>
</dbReference>
<dbReference type="PANTHER" id="PTHR43142">
    <property type="entry name" value="CARBOXYLIC ESTER HYDROLASE"/>
    <property type="match status" value="1"/>
</dbReference>
<dbReference type="PANTHER" id="PTHR43142:SF1">
    <property type="entry name" value="CARBOXYLIC ESTER HYDROLASE"/>
    <property type="match status" value="1"/>
</dbReference>
<proteinExistence type="inferred from homology"/>
<dbReference type="InterPro" id="IPR002018">
    <property type="entry name" value="CarbesteraseB"/>
</dbReference>
<dbReference type="Gene3D" id="3.40.50.1820">
    <property type="entry name" value="alpha/beta hydrolase"/>
    <property type="match status" value="1"/>
</dbReference>
<dbReference type="InterPro" id="IPR029058">
    <property type="entry name" value="AB_hydrolase_fold"/>
</dbReference>
<evidence type="ECO:0000256" key="3">
    <source>
        <dbReference type="ARBA" id="ARBA00022801"/>
    </source>
</evidence>
<evidence type="ECO:0000256" key="2">
    <source>
        <dbReference type="ARBA" id="ARBA00005964"/>
    </source>
</evidence>
<dbReference type="GO" id="GO:0016042">
    <property type="term" value="P:lipid catabolic process"/>
    <property type="evidence" value="ECO:0007669"/>
    <property type="project" value="UniProtKB-KW"/>
</dbReference>
<dbReference type="VEuPathDB" id="FungiDB:YALI1_E13541g"/>
<keyword evidence="4" id="KW-0442">Lipid degradation</keyword>
<dbReference type="EMBL" id="CP017557">
    <property type="protein sequence ID" value="AOW05245.1"/>
    <property type="molecule type" value="Genomic_DNA"/>
</dbReference>
<dbReference type="KEGG" id="yli:2912789"/>